<sequence>MESYNICFQVQAIFLRDRIFISKFNATILSKELRDYKLRHFQFLKD</sequence>
<reference evidence="1 2" key="1">
    <citation type="journal article" date="2015" name="PLoS Negl. Trop. Dis.">
        <title>Distribution of Plasmids in Distinct Leptospira Pathogenic Species.</title>
        <authorList>
            <person name="Wang Y."/>
            <person name="Zhuang X."/>
            <person name="Zhong Y."/>
            <person name="Zhang C."/>
            <person name="Zhang Y."/>
            <person name="Zeng L."/>
            <person name="Zhu Y."/>
            <person name="He P."/>
            <person name="Dong K."/>
            <person name="Pal U."/>
            <person name="Guo X."/>
            <person name="Qin J."/>
        </authorList>
    </citation>
    <scope>NUCLEOTIDE SEQUENCE [LARGE SCALE GENOMIC DNA]</scope>
    <source>
        <strain evidence="1 2">56604</strain>
    </source>
</reference>
<organism evidence="1">
    <name type="scientific">Leptospira borgpetersenii serovar Ballum</name>
    <dbReference type="NCBI Taxonomy" id="280505"/>
    <lineage>
        <taxon>Bacteria</taxon>
        <taxon>Pseudomonadati</taxon>
        <taxon>Spirochaetota</taxon>
        <taxon>Spirochaetia</taxon>
        <taxon>Leptospirales</taxon>
        <taxon>Leptospiraceae</taxon>
        <taxon>Leptospira</taxon>
    </lineage>
</organism>
<dbReference type="Proteomes" id="UP000058857">
    <property type="component" value="Chromosome 1"/>
</dbReference>
<dbReference type="EMBL" id="CP012029">
    <property type="protein sequence ID" value="ALO24983.1"/>
    <property type="molecule type" value="Genomic_DNA"/>
</dbReference>
<protein>
    <submittedName>
        <fullName evidence="1">Uncharacterized protein</fullName>
    </submittedName>
</protein>
<name>A0A0S2IMU8_LEPBO</name>
<accession>A0A0S2IMU8</accession>
<evidence type="ECO:0000313" key="2">
    <source>
        <dbReference type="Proteomes" id="UP000058857"/>
    </source>
</evidence>
<proteinExistence type="predicted"/>
<dbReference type="PATRIC" id="fig|280505.15.peg.629"/>
<evidence type="ECO:0000313" key="1">
    <source>
        <dbReference type="EMBL" id="ALO24983.1"/>
    </source>
</evidence>
<gene>
    <name evidence="1" type="ORF">LBBP_00643</name>
</gene>
<dbReference type="AlphaFoldDB" id="A0A0S2IMU8"/>